<dbReference type="PANTHER" id="PTHR32341">
    <property type="entry name" value="INTERFERON-INDUCIBLE GTPASE"/>
    <property type="match status" value="1"/>
</dbReference>
<feature type="region of interest" description="Disordered" evidence="1">
    <location>
        <begin position="171"/>
        <end position="195"/>
    </location>
</feature>
<feature type="compositionally biased region" description="Low complexity" evidence="1">
    <location>
        <begin position="86"/>
        <end position="99"/>
    </location>
</feature>
<evidence type="ECO:0000313" key="3">
    <source>
        <dbReference type="Proteomes" id="UP001165941"/>
    </source>
</evidence>
<dbReference type="EMBL" id="PGGH01255244">
    <property type="protein sequence ID" value="NIG61117.1"/>
    <property type="molecule type" value="Genomic_DNA"/>
</dbReference>
<gene>
    <name evidence="2" type="ORF">BU61_9416</name>
</gene>
<feature type="region of interest" description="Disordered" evidence="1">
    <location>
        <begin position="70"/>
        <end position="105"/>
    </location>
</feature>
<protein>
    <submittedName>
        <fullName evidence="2">Immunity-related GTPase family, cinema</fullName>
    </submittedName>
</protein>
<organism evidence="2 3">
    <name type="scientific">Pontoporia blainvillei</name>
    <name type="common">Franciscana</name>
    <name type="synonym">Delphinus blainvillei</name>
    <dbReference type="NCBI Taxonomy" id="48723"/>
    <lineage>
        <taxon>Eukaryota</taxon>
        <taxon>Metazoa</taxon>
        <taxon>Chordata</taxon>
        <taxon>Craniata</taxon>
        <taxon>Vertebrata</taxon>
        <taxon>Euteleostomi</taxon>
        <taxon>Mammalia</taxon>
        <taxon>Eutheria</taxon>
        <taxon>Laurasiatheria</taxon>
        <taxon>Artiodactyla</taxon>
        <taxon>Whippomorpha</taxon>
        <taxon>Cetacea</taxon>
        <taxon>Odontoceti</taxon>
        <taxon>Pontoporiidae</taxon>
        <taxon>Pontoporia</taxon>
    </lineage>
</organism>
<dbReference type="InterPro" id="IPR051515">
    <property type="entry name" value="IRG"/>
</dbReference>
<name>A0ABX0S7P5_PONBL</name>
<proteinExistence type="predicted"/>
<evidence type="ECO:0000313" key="2">
    <source>
        <dbReference type="EMBL" id="NIG61117.1"/>
    </source>
</evidence>
<feature type="region of interest" description="Disordered" evidence="1">
    <location>
        <begin position="251"/>
        <end position="270"/>
    </location>
</feature>
<accession>A0ABX0S7P5</accession>
<reference evidence="2" key="1">
    <citation type="submission" date="2018-05" db="EMBL/GenBank/DDBJ databases">
        <authorList>
            <person name="Pedro S.L.S."/>
            <person name="Freitas R.C."/>
            <person name="Barreto A.S."/>
            <person name="Lima A.O.S."/>
        </authorList>
    </citation>
    <scope>NUCLEOTIDE SEQUENCE</scope>
    <source>
        <strain evidence="2">BP203</strain>
        <tissue evidence="2">Muscle</tissue>
    </source>
</reference>
<feature type="compositionally biased region" description="Gly residues" evidence="1">
    <location>
        <begin position="261"/>
        <end position="270"/>
    </location>
</feature>
<evidence type="ECO:0000256" key="1">
    <source>
        <dbReference type="SAM" id="MobiDB-lite"/>
    </source>
</evidence>
<sequence length="270" mass="28384">MVRGLESHKRHAFLVALPNVSKPMLERKAASLRQHIWLVAMVAFGADPSPVTGVPEVACDLYTHAHPLPGGLPPQLRLGRGRPRQAGRADGPAPAQDPGGATGPKTKITEALVAELLGQASGDASTLSQDPLNVPILGSLAACGLSFATVYRCSAPPWMWTPRACWLRPPSTTPNNAAKDPSPEPGPAGGGSEGLGARRLHLCPGWVALGGGKEETQRQLSWTAPVCSRASVPWVSHSRWHCPHLPYSGEPTHQPALPWEAGGGNGTREG</sequence>
<dbReference type="Proteomes" id="UP001165941">
    <property type="component" value="Unassembled WGS sequence"/>
</dbReference>
<comment type="caution">
    <text evidence="2">The sequence shown here is derived from an EMBL/GenBank/DDBJ whole genome shotgun (WGS) entry which is preliminary data.</text>
</comment>
<dbReference type="PANTHER" id="PTHR32341:SF17">
    <property type="entry name" value="IRG-TYPE G DOMAIN-CONTAINING PROTEIN"/>
    <property type="match status" value="1"/>
</dbReference>
<keyword evidence="3" id="KW-1185">Reference proteome</keyword>